<protein>
    <submittedName>
        <fullName evidence="4">AAA family ATPase</fullName>
    </submittedName>
</protein>
<gene>
    <name evidence="4" type="ORF">WMO64_01295</name>
</gene>
<keyword evidence="5" id="KW-1185">Reference proteome</keyword>
<feature type="transmembrane region" description="Helical" evidence="2">
    <location>
        <begin position="387"/>
        <end position="407"/>
    </location>
</feature>
<dbReference type="EMBL" id="JBBMFK010000001">
    <property type="protein sequence ID" value="MEQ2442101.1"/>
    <property type="molecule type" value="Genomic_DNA"/>
</dbReference>
<evidence type="ECO:0000256" key="2">
    <source>
        <dbReference type="SAM" id="Phobius"/>
    </source>
</evidence>
<accession>A0ABV1E473</accession>
<dbReference type="Pfam" id="PF13514">
    <property type="entry name" value="AAA_27"/>
    <property type="match status" value="1"/>
</dbReference>
<dbReference type="SUPFAM" id="SSF52540">
    <property type="entry name" value="P-loop containing nucleoside triphosphate hydrolases"/>
    <property type="match status" value="1"/>
</dbReference>
<keyword evidence="2" id="KW-0472">Membrane</keyword>
<dbReference type="InterPro" id="IPR027417">
    <property type="entry name" value="P-loop_NTPase"/>
</dbReference>
<evidence type="ECO:0000259" key="3">
    <source>
        <dbReference type="Pfam" id="PF13514"/>
    </source>
</evidence>
<keyword evidence="2" id="KW-0812">Transmembrane</keyword>
<reference evidence="4 5" key="1">
    <citation type="submission" date="2024-03" db="EMBL/GenBank/DDBJ databases">
        <title>Human intestinal bacterial collection.</title>
        <authorList>
            <person name="Pauvert C."/>
            <person name="Hitch T.C.A."/>
            <person name="Clavel T."/>
        </authorList>
    </citation>
    <scope>NUCLEOTIDE SEQUENCE [LARGE SCALE GENOMIC DNA]</scope>
    <source>
        <strain evidence="4 5">CLA-AP-H29</strain>
    </source>
</reference>
<dbReference type="PANTHER" id="PTHR41259">
    <property type="entry name" value="DOUBLE-STRAND BREAK REPAIR RAD50 ATPASE, PUTATIVE-RELATED"/>
    <property type="match status" value="1"/>
</dbReference>
<dbReference type="RefSeq" id="WP_349230747.1">
    <property type="nucleotide sequence ID" value="NZ_JBBMFK010000001.1"/>
</dbReference>
<dbReference type="Proteomes" id="UP001464378">
    <property type="component" value="Unassembled WGS sequence"/>
</dbReference>
<feature type="domain" description="YhaN AAA" evidence="3">
    <location>
        <begin position="1"/>
        <end position="57"/>
    </location>
</feature>
<keyword evidence="2" id="KW-1133">Transmembrane helix</keyword>
<feature type="coiled-coil region" evidence="1">
    <location>
        <begin position="198"/>
        <end position="225"/>
    </location>
</feature>
<evidence type="ECO:0000313" key="4">
    <source>
        <dbReference type="EMBL" id="MEQ2442101.1"/>
    </source>
</evidence>
<dbReference type="PANTHER" id="PTHR41259:SF1">
    <property type="entry name" value="DOUBLE-STRAND BREAK REPAIR RAD50 ATPASE, PUTATIVE-RELATED"/>
    <property type="match status" value="1"/>
</dbReference>
<sequence length="756" mass="82404">MRIIRMTATFGRLNHAVLEPGPGLNLIQAPNESGKSTWCAFLRSMLYGIPTRERDRQDYIAEKNRYQPWSGSAMEGALELEWQGKQITIRRGPKGTTPFGAFSAVYSDTGESVPGLTAANCGETILGVSRSVFEKSAFVGQGGAAISADGELERRIAALVSSGEEDVSYSQVEDTLKEWLRRRKYNKSGQIPRLESERALLDDTLARQKQAARQAEEARRDMEELTGWRDSLKAALATWQSRENRERRRMWDEAAAELEKARKEVASLEADQNRHGAPPDRDTLRKAQEDLAYLKTVNANLKLAESQVQEAEEKARAAQEATADQLFPDMTADQAWQQASGHSAQVTQCRAQAARVTRAGWAGAAASAAVGAALAAAGWFLLPQTGYILPIAGAAVLVIGAAVSLAVSRGRAGSLTAQAEELLSRYAAEYPDDIMARANAFREKWVAAQEARRNAEAVAEARRRLMAQRDQLTGDLMDLVHTFEPAVRDFFGVSAAISRALNLEERLSTARVRLAGAQKLAASLPKPQAVEVEGDPDGALPEHFDPQEAAAALSSAEGELSRLRSLQAMAQGEMNTLGDPVLFQSRREELTEELSRRREEYAALNLALEGLAEANSQLRSRFSPALNARAGALLSRLTGGKYSKVTLTRELEASAEEADSPLPRRTLLLSQGTAEQVYLAVRLAVCRLALPAEDPAPIVLDDALDAFDDSRMALALDLLQELGEERQILLFTCHGREAECLRGAEDVKVLTLSGGQ</sequence>
<evidence type="ECO:0000313" key="5">
    <source>
        <dbReference type="Proteomes" id="UP001464378"/>
    </source>
</evidence>
<proteinExistence type="predicted"/>
<evidence type="ECO:0000256" key="1">
    <source>
        <dbReference type="SAM" id="Coils"/>
    </source>
</evidence>
<dbReference type="InterPro" id="IPR038734">
    <property type="entry name" value="YhaN_AAA"/>
</dbReference>
<name>A0ABV1E473_9FIRM</name>
<comment type="caution">
    <text evidence="4">The sequence shown here is derived from an EMBL/GenBank/DDBJ whole genome shotgun (WGS) entry which is preliminary data.</text>
</comment>
<keyword evidence="1" id="KW-0175">Coiled coil</keyword>
<organism evidence="4 5">
    <name type="scientific">Pseudoflavonifractor intestinihominis</name>
    <dbReference type="NCBI Taxonomy" id="3133171"/>
    <lineage>
        <taxon>Bacteria</taxon>
        <taxon>Bacillati</taxon>
        <taxon>Bacillota</taxon>
        <taxon>Clostridia</taxon>
        <taxon>Eubacteriales</taxon>
        <taxon>Oscillospiraceae</taxon>
        <taxon>Pseudoflavonifractor</taxon>
    </lineage>
</organism>
<feature type="coiled-coil region" evidence="1">
    <location>
        <begin position="251"/>
        <end position="321"/>
    </location>
</feature>
<feature type="transmembrane region" description="Helical" evidence="2">
    <location>
        <begin position="360"/>
        <end position="381"/>
    </location>
</feature>
<dbReference type="Gene3D" id="3.40.50.300">
    <property type="entry name" value="P-loop containing nucleotide triphosphate hydrolases"/>
    <property type="match status" value="2"/>
</dbReference>